<keyword evidence="3 6" id="KW-0479">Metal-binding</keyword>
<sequence length="131" mass="13992">MLLARPRLTVLLTSLLLLVQGCASTGDAKAQAQQAAEARARGIQSAAPPEFSLARQRTLAAVCATCHGTEGRPPKDSIIVPLAALPRGYMAQQLRAFRDGARPSTVMQQITLGLTDAEIEAVAFYFSTLKR</sequence>
<dbReference type="InterPro" id="IPR009056">
    <property type="entry name" value="Cyt_c-like_dom"/>
</dbReference>
<dbReference type="SUPFAM" id="SSF46626">
    <property type="entry name" value="Cytochrome c"/>
    <property type="match status" value="1"/>
</dbReference>
<dbReference type="Gene3D" id="1.10.760.10">
    <property type="entry name" value="Cytochrome c-like domain"/>
    <property type="match status" value="1"/>
</dbReference>
<evidence type="ECO:0000256" key="7">
    <source>
        <dbReference type="SAM" id="SignalP"/>
    </source>
</evidence>
<protein>
    <submittedName>
        <fullName evidence="9">Cytochrome c553-like protein</fullName>
    </submittedName>
</protein>
<dbReference type="GO" id="GO:0009055">
    <property type="term" value="F:electron transfer activity"/>
    <property type="evidence" value="ECO:0007669"/>
    <property type="project" value="InterPro"/>
</dbReference>
<dbReference type="InterPro" id="IPR050597">
    <property type="entry name" value="Cytochrome_c_Oxidase_Subunit"/>
</dbReference>
<dbReference type="InterPro" id="IPR036909">
    <property type="entry name" value="Cyt_c-like_dom_sf"/>
</dbReference>
<keyword evidence="10" id="KW-1185">Reference proteome</keyword>
<evidence type="ECO:0000313" key="10">
    <source>
        <dbReference type="Proteomes" id="UP000016368"/>
    </source>
</evidence>
<dbReference type="PANTHER" id="PTHR33751:SF9">
    <property type="entry name" value="CYTOCHROME C4"/>
    <property type="match status" value="1"/>
</dbReference>
<evidence type="ECO:0000256" key="4">
    <source>
        <dbReference type="ARBA" id="ARBA00022982"/>
    </source>
</evidence>
<evidence type="ECO:0000256" key="3">
    <source>
        <dbReference type="ARBA" id="ARBA00022723"/>
    </source>
</evidence>
<dbReference type="RefSeq" id="WP_006298138.1">
    <property type="nucleotide sequence ID" value="NZ_AEGR01000060.1"/>
</dbReference>
<keyword evidence="4" id="KW-0249">Electron transport</keyword>
<dbReference type="PANTHER" id="PTHR33751">
    <property type="entry name" value="CBB3-TYPE CYTOCHROME C OXIDASE SUBUNIT FIXP"/>
    <property type="match status" value="1"/>
</dbReference>
<feature type="domain" description="Cytochrome c" evidence="8">
    <location>
        <begin position="37"/>
        <end position="130"/>
    </location>
</feature>
<evidence type="ECO:0000313" key="9">
    <source>
        <dbReference type="EMBL" id="EGI76688.1"/>
    </source>
</evidence>
<comment type="caution">
    <text evidence="9">The sequence shown here is derived from an EMBL/GenBank/DDBJ whole genome shotgun (WGS) entry which is preliminary data.</text>
</comment>
<dbReference type="GO" id="GO:0046872">
    <property type="term" value="F:metal ion binding"/>
    <property type="evidence" value="ECO:0007669"/>
    <property type="project" value="UniProtKB-KW"/>
</dbReference>
<dbReference type="eggNOG" id="COG2863">
    <property type="taxonomic scope" value="Bacteria"/>
</dbReference>
<evidence type="ECO:0000256" key="1">
    <source>
        <dbReference type="ARBA" id="ARBA00022448"/>
    </source>
</evidence>
<keyword evidence="7" id="KW-0732">Signal</keyword>
<dbReference type="Pfam" id="PF00034">
    <property type="entry name" value="Cytochrom_C"/>
    <property type="match status" value="1"/>
</dbReference>
<evidence type="ECO:0000256" key="5">
    <source>
        <dbReference type="ARBA" id="ARBA00023004"/>
    </source>
</evidence>
<accession>F3KUD8</accession>
<dbReference type="OrthoDB" id="8526831at2"/>
<dbReference type="PROSITE" id="PS51007">
    <property type="entry name" value="CYTC"/>
    <property type="match status" value="1"/>
</dbReference>
<reference evidence="9 10" key="1">
    <citation type="journal article" date="2011" name="EMBO J.">
        <title>Structural diversity of bacterial flagellar motors.</title>
        <authorList>
            <person name="Chen S."/>
            <person name="Beeby M."/>
            <person name="Murphy G.E."/>
            <person name="Leadbetter J.R."/>
            <person name="Hendrixson D.R."/>
            <person name="Briegel A."/>
            <person name="Li Z."/>
            <person name="Shi J."/>
            <person name="Tocheva E.I."/>
            <person name="Muller A."/>
            <person name="Dobro M.J."/>
            <person name="Jensen G.J."/>
        </authorList>
    </citation>
    <scope>NUCLEOTIDE SEQUENCE [LARGE SCALE GENOMIC DNA]</scope>
    <source>
        <strain evidence="9 10">ATCC 19624</strain>
    </source>
</reference>
<feature type="signal peptide" evidence="7">
    <location>
        <begin position="1"/>
        <end position="23"/>
    </location>
</feature>
<dbReference type="PROSITE" id="PS51257">
    <property type="entry name" value="PROKAR_LIPOPROTEIN"/>
    <property type="match status" value="1"/>
</dbReference>
<dbReference type="GO" id="GO:0020037">
    <property type="term" value="F:heme binding"/>
    <property type="evidence" value="ECO:0007669"/>
    <property type="project" value="InterPro"/>
</dbReference>
<proteinExistence type="predicted"/>
<evidence type="ECO:0000259" key="8">
    <source>
        <dbReference type="PROSITE" id="PS51007"/>
    </source>
</evidence>
<dbReference type="EMBL" id="AEGR01000060">
    <property type="protein sequence ID" value="EGI76688.1"/>
    <property type="molecule type" value="Genomic_DNA"/>
</dbReference>
<gene>
    <name evidence="9" type="ORF">HGR_10360</name>
</gene>
<keyword evidence="1" id="KW-0813">Transport</keyword>
<keyword evidence="2 6" id="KW-0349">Heme</keyword>
<dbReference type="AlphaFoldDB" id="F3KUD8"/>
<dbReference type="Proteomes" id="UP000016368">
    <property type="component" value="Unassembled WGS sequence"/>
</dbReference>
<evidence type="ECO:0000256" key="6">
    <source>
        <dbReference type="PROSITE-ProRule" id="PRU00433"/>
    </source>
</evidence>
<keyword evidence="5 6" id="KW-0408">Iron</keyword>
<name>F3KUD8_9BURK</name>
<feature type="chain" id="PRO_5003296930" evidence="7">
    <location>
        <begin position="24"/>
        <end position="131"/>
    </location>
</feature>
<organism evidence="9 10">
    <name type="scientific">Hylemonella gracilis ATCC 19624</name>
    <dbReference type="NCBI Taxonomy" id="887062"/>
    <lineage>
        <taxon>Bacteria</taxon>
        <taxon>Pseudomonadati</taxon>
        <taxon>Pseudomonadota</taxon>
        <taxon>Betaproteobacteria</taxon>
        <taxon>Burkholderiales</taxon>
        <taxon>Comamonadaceae</taxon>
        <taxon>Hylemonella</taxon>
    </lineage>
</organism>
<evidence type="ECO:0000256" key="2">
    <source>
        <dbReference type="ARBA" id="ARBA00022617"/>
    </source>
</evidence>
<dbReference type="STRING" id="887062.HGR_10360"/>